<gene>
    <name evidence="7" type="ORF">SAMN04487991_4183</name>
</gene>
<dbReference type="OrthoDB" id="9785276at2"/>
<dbReference type="PIRSF" id="PIRSF000137">
    <property type="entry name" value="Alcohol_oxidase"/>
    <property type="match status" value="1"/>
</dbReference>
<keyword evidence="4 5" id="KW-0274">FAD</keyword>
<evidence type="ECO:0000256" key="1">
    <source>
        <dbReference type="ARBA" id="ARBA00001974"/>
    </source>
</evidence>
<dbReference type="PANTHER" id="PTHR11552">
    <property type="entry name" value="GLUCOSE-METHANOL-CHOLINE GMC OXIDOREDUCTASE"/>
    <property type="match status" value="1"/>
</dbReference>
<comment type="cofactor">
    <cofactor evidence="1 5">
        <name>FAD</name>
        <dbReference type="ChEBI" id="CHEBI:57692"/>
    </cofactor>
</comment>
<dbReference type="PROSITE" id="PS00624">
    <property type="entry name" value="GMC_OXRED_2"/>
    <property type="match status" value="1"/>
</dbReference>
<dbReference type="PANTHER" id="PTHR11552:SF147">
    <property type="entry name" value="CHOLINE DEHYDROGENASE, MITOCHONDRIAL"/>
    <property type="match status" value="1"/>
</dbReference>
<keyword evidence="3" id="KW-0285">Flavoprotein</keyword>
<accession>A0A1I3XY27</accession>
<reference evidence="8" key="1">
    <citation type="submission" date="2016-10" db="EMBL/GenBank/DDBJ databases">
        <authorList>
            <person name="Varghese N."/>
            <person name="Submissions S."/>
        </authorList>
    </citation>
    <scope>NUCLEOTIDE SEQUENCE [LARGE SCALE GENOMIC DNA]</scope>
    <source>
        <strain evidence="8">DSM 26471</strain>
    </source>
</reference>
<dbReference type="Pfam" id="PF05199">
    <property type="entry name" value="GMC_oxred_C"/>
    <property type="match status" value="1"/>
</dbReference>
<dbReference type="InterPro" id="IPR007867">
    <property type="entry name" value="GMC_OxRtase_C"/>
</dbReference>
<dbReference type="GO" id="GO:0016614">
    <property type="term" value="F:oxidoreductase activity, acting on CH-OH group of donors"/>
    <property type="evidence" value="ECO:0007669"/>
    <property type="project" value="InterPro"/>
</dbReference>
<evidence type="ECO:0000256" key="5">
    <source>
        <dbReference type="PIRSR" id="PIRSR000137-2"/>
    </source>
</evidence>
<evidence type="ECO:0000256" key="3">
    <source>
        <dbReference type="ARBA" id="ARBA00022630"/>
    </source>
</evidence>
<evidence type="ECO:0000259" key="6">
    <source>
        <dbReference type="PROSITE" id="PS00624"/>
    </source>
</evidence>
<organism evidence="7 8">
    <name type="scientific">Celeribacter neptunius</name>
    <dbReference type="NCBI Taxonomy" id="588602"/>
    <lineage>
        <taxon>Bacteria</taxon>
        <taxon>Pseudomonadati</taxon>
        <taxon>Pseudomonadota</taxon>
        <taxon>Alphaproteobacteria</taxon>
        <taxon>Rhodobacterales</taxon>
        <taxon>Roseobacteraceae</taxon>
        <taxon>Celeribacter</taxon>
    </lineage>
</organism>
<dbReference type="Proteomes" id="UP000199630">
    <property type="component" value="Unassembled WGS sequence"/>
</dbReference>
<evidence type="ECO:0000256" key="4">
    <source>
        <dbReference type="ARBA" id="ARBA00022827"/>
    </source>
</evidence>
<proteinExistence type="inferred from homology"/>
<comment type="similarity">
    <text evidence="2">Belongs to the GMC oxidoreductase family.</text>
</comment>
<dbReference type="RefSeq" id="WP_090063117.1">
    <property type="nucleotide sequence ID" value="NZ_FORH01000011.1"/>
</dbReference>
<evidence type="ECO:0000256" key="2">
    <source>
        <dbReference type="ARBA" id="ARBA00010790"/>
    </source>
</evidence>
<dbReference type="InterPro" id="IPR000172">
    <property type="entry name" value="GMC_OxRdtase_N"/>
</dbReference>
<dbReference type="GO" id="GO:0050660">
    <property type="term" value="F:flavin adenine dinucleotide binding"/>
    <property type="evidence" value="ECO:0007669"/>
    <property type="project" value="InterPro"/>
</dbReference>
<dbReference type="STRING" id="588602.SAMN04487991_4183"/>
<feature type="binding site" evidence="5">
    <location>
        <begin position="97"/>
        <end position="100"/>
    </location>
    <ligand>
        <name>FAD</name>
        <dbReference type="ChEBI" id="CHEBI:57692"/>
    </ligand>
</feature>
<protein>
    <submittedName>
        <fullName evidence="7">Choline dehydrogenase</fullName>
    </submittedName>
</protein>
<dbReference type="Gene3D" id="3.30.560.10">
    <property type="entry name" value="Glucose Oxidase, domain 3"/>
    <property type="match status" value="1"/>
</dbReference>
<dbReference type="SUPFAM" id="SSF51905">
    <property type="entry name" value="FAD/NAD(P)-binding domain"/>
    <property type="match status" value="1"/>
</dbReference>
<dbReference type="SUPFAM" id="SSF54373">
    <property type="entry name" value="FAD-linked reductases, C-terminal domain"/>
    <property type="match status" value="1"/>
</dbReference>
<dbReference type="EMBL" id="FORH01000011">
    <property type="protein sequence ID" value="SFK23896.1"/>
    <property type="molecule type" value="Genomic_DNA"/>
</dbReference>
<sequence>MSDIHFDYVVIGAGSAGCVIANRLSADSKMRVALVEAGESDRRFPLNLKVKLPFGNIFLLPDDRYNWKDEFIASETGPDRRIPCPRGKLVGGCSAVNGTVYMRGHSSDYDEWEALGNTGWGYTDVLPAFKAHENSALNVNHAYHGTDGELNTGTVPTPNEISGALINAGAEAGHDAVMDFNGPQQDGFGLFSVNQKKGMRQSSAEAFLSPIRKRKNLTILDQSLVEKINVEEGRAKSLTITRKGQRQTIHAACEIIVSAGTINSPHLLMLSGIGPKSELEQHGIDVIADLPGVGQNLQDHPSVGVAFEDIAGKTLALSLKTLPKLAIQALRYMLTRKGVFASNVAEVGGFMRSRKGLNRPDIQITYLMGLKTAASFVPRKHGFVALVNICRPNSRGRIELKSASPKDRPTLFANFLDTQEDVNTLVAGIRGIREIMTKPAMAPYVGKELQPGAQVQSDEDLQAYVCSTVATVYHPVGTCKMGPDTDPMAVVDPQLRVHGIKGLRVADASIMPNIVAGNTSAPAMMIGEKAAAMILADHVQSARTADKTATTTHAA</sequence>
<name>A0A1I3XY27_9RHOB</name>
<dbReference type="InterPro" id="IPR012132">
    <property type="entry name" value="GMC_OxRdtase"/>
</dbReference>
<feature type="domain" description="Glucose-methanol-choline oxidoreductase N-terminal" evidence="6">
    <location>
        <begin position="260"/>
        <end position="274"/>
    </location>
</feature>
<keyword evidence="8" id="KW-1185">Reference proteome</keyword>
<evidence type="ECO:0000313" key="8">
    <source>
        <dbReference type="Proteomes" id="UP000199630"/>
    </source>
</evidence>
<evidence type="ECO:0000313" key="7">
    <source>
        <dbReference type="EMBL" id="SFK23896.1"/>
    </source>
</evidence>
<dbReference type="Gene3D" id="3.50.50.60">
    <property type="entry name" value="FAD/NAD(P)-binding domain"/>
    <property type="match status" value="1"/>
</dbReference>
<dbReference type="AlphaFoldDB" id="A0A1I3XY27"/>
<dbReference type="Pfam" id="PF00732">
    <property type="entry name" value="GMC_oxred_N"/>
    <property type="match status" value="1"/>
</dbReference>
<feature type="binding site" evidence="5">
    <location>
        <position position="225"/>
    </location>
    <ligand>
        <name>FAD</name>
        <dbReference type="ChEBI" id="CHEBI:57692"/>
    </ligand>
</feature>
<dbReference type="InterPro" id="IPR036188">
    <property type="entry name" value="FAD/NAD-bd_sf"/>
</dbReference>